<keyword evidence="4" id="KW-0479">Metal-binding</keyword>
<dbReference type="EMBL" id="DXIE01000027">
    <property type="protein sequence ID" value="HIV62012.1"/>
    <property type="molecule type" value="Genomic_DNA"/>
</dbReference>
<dbReference type="Pfam" id="PF07687">
    <property type="entry name" value="M20_dimer"/>
    <property type="match status" value="1"/>
</dbReference>
<keyword evidence="3" id="KW-0645">Protease</keyword>
<dbReference type="PRINTS" id="PR00934">
    <property type="entry name" value="XHISDIPTASE"/>
</dbReference>
<evidence type="ECO:0000256" key="6">
    <source>
        <dbReference type="ARBA" id="ARBA00022833"/>
    </source>
</evidence>
<dbReference type="SUPFAM" id="SSF53187">
    <property type="entry name" value="Zn-dependent exopeptidases"/>
    <property type="match status" value="1"/>
</dbReference>
<reference evidence="19" key="1">
    <citation type="journal article" date="2021" name="PeerJ">
        <title>Extensive microbial diversity within the chicken gut microbiome revealed by metagenomics and culture.</title>
        <authorList>
            <person name="Gilroy R."/>
            <person name="Ravi A."/>
            <person name="Getino M."/>
            <person name="Pursley I."/>
            <person name="Horton D.L."/>
            <person name="Alikhan N.F."/>
            <person name="Baker D."/>
            <person name="Gharbi K."/>
            <person name="Hall N."/>
            <person name="Watson M."/>
            <person name="Adriaenssens E.M."/>
            <person name="Foster-Nyarko E."/>
            <person name="Jarju S."/>
            <person name="Secka A."/>
            <person name="Antonio M."/>
            <person name="Oren A."/>
            <person name="Chaudhuri R.R."/>
            <person name="La Ragione R."/>
            <person name="Hildebrand F."/>
            <person name="Pallen M.J."/>
        </authorList>
    </citation>
    <scope>NUCLEOTIDE SEQUENCE</scope>
    <source>
        <strain evidence="19">CHK193-4272</strain>
    </source>
</reference>
<dbReference type="GO" id="GO:0006508">
    <property type="term" value="P:proteolysis"/>
    <property type="evidence" value="ECO:0007669"/>
    <property type="project" value="UniProtKB-KW"/>
</dbReference>
<dbReference type="Pfam" id="PF01546">
    <property type="entry name" value="Peptidase_M20"/>
    <property type="match status" value="1"/>
</dbReference>
<evidence type="ECO:0000313" key="19">
    <source>
        <dbReference type="EMBL" id="HIV62012.1"/>
    </source>
</evidence>
<comment type="similarity">
    <text evidence="12">Belongs to the peptidase M20C family.</text>
</comment>
<evidence type="ECO:0000256" key="15">
    <source>
        <dbReference type="ARBA" id="ARBA00076004"/>
    </source>
</evidence>
<comment type="caution">
    <text evidence="19">The sequence shown here is derived from an EMBL/GenBank/DDBJ whole genome shotgun (WGS) entry which is preliminary data.</text>
</comment>
<evidence type="ECO:0000256" key="12">
    <source>
        <dbReference type="ARBA" id="ARBA00061423"/>
    </source>
</evidence>
<comment type="cofactor">
    <cofactor evidence="1">
        <name>Co(2+)</name>
        <dbReference type="ChEBI" id="CHEBI:48828"/>
    </cofactor>
</comment>
<comment type="catalytic activity">
    <reaction evidence="9">
        <text>Hydrolysis of dipeptides, preferentially hydrophobic dipeptides including prolyl amino acids.</text>
        <dbReference type="EC" id="3.4.13.18"/>
    </reaction>
</comment>
<dbReference type="GO" id="GO:0070573">
    <property type="term" value="F:metallodipeptidase activity"/>
    <property type="evidence" value="ECO:0007669"/>
    <property type="project" value="TreeGrafter"/>
</dbReference>
<dbReference type="NCBIfam" id="TIGR01893">
    <property type="entry name" value="aa-his-dipept"/>
    <property type="match status" value="1"/>
</dbReference>
<keyword evidence="6" id="KW-0862">Zinc</keyword>
<dbReference type="GO" id="GO:0046872">
    <property type="term" value="F:metal ion binding"/>
    <property type="evidence" value="ECO:0007669"/>
    <property type="project" value="UniProtKB-KW"/>
</dbReference>
<keyword evidence="8" id="KW-0170">Cobalt</keyword>
<evidence type="ECO:0000256" key="11">
    <source>
        <dbReference type="ARBA" id="ARBA00044252"/>
    </source>
</evidence>
<dbReference type="FunFam" id="3.40.630.10:FF:000015">
    <property type="entry name" value="Aminoacyl-histidine dipeptidase PepD"/>
    <property type="match status" value="1"/>
</dbReference>
<evidence type="ECO:0000256" key="5">
    <source>
        <dbReference type="ARBA" id="ARBA00022801"/>
    </source>
</evidence>
<comment type="cofactor">
    <cofactor evidence="2">
        <name>Zn(2+)</name>
        <dbReference type="ChEBI" id="CHEBI:29105"/>
    </cofactor>
</comment>
<protein>
    <recommendedName>
        <fullName evidence="13">Cytosol non-specific dipeptidase</fullName>
        <ecNumber evidence="10">3.4.13.18</ecNumber>
    </recommendedName>
    <alternativeName>
        <fullName evidence="16">Aminoacyl-histidine dipeptidase</fullName>
    </alternativeName>
    <alternativeName>
        <fullName evidence="15">Beta-alanyl-histidine dipeptidase</fullName>
    </alternativeName>
    <alternativeName>
        <fullName evidence="14">Carnosinase</fullName>
    </alternativeName>
    <alternativeName>
        <fullName evidence="11">Peptidase D</fullName>
    </alternativeName>
    <alternativeName>
        <fullName evidence="17">Xaa-His dipeptidase</fullName>
    </alternativeName>
</protein>
<dbReference type="PANTHER" id="PTHR43501">
    <property type="entry name" value="CYTOSOL NON-SPECIFIC DIPEPTIDASE"/>
    <property type="match status" value="1"/>
</dbReference>
<evidence type="ECO:0000256" key="4">
    <source>
        <dbReference type="ARBA" id="ARBA00022723"/>
    </source>
</evidence>
<reference evidence="19" key="2">
    <citation type="submission" date="2021-04" db="EMBL/GenBank/DDBJ databases">
        <authorList>
            <person name="Gilroy R."/>
        </authorList>
    </citation>
    <scope>NUCLEOTIDE SEQUENCE</scope>
    <source>
        <strain evidence="19">CHK193-4272</strain>
    </source>
</reference>
<evidence type="ECO:0000256" key="8">
    <source>
        <dbReference type="ARBA" id="ARBA00023285"/>
    </source>
</evidence>
<evidence type="ECO:0000256" key="1">
    <source>
        <dbReference type="ARBA" id="ARBA00001941"/>
    </source>
</evidence>
<name>A0A9D1PHA6_9FIRM</name>
<evidence type="ECO:0000313" key="20">
    <source>
        <dbReference type="Proteomes" id="UP000886808"/>
    </source>
</evidence>
<keyword evidence="7" id="KW-0482">Metalloprotease</keyword>
<dbReference type="PANTHER" id="PTHR43501:SF1">
    <property type="entry name" value="CYTOSOL NON-SPECIFIC DIPEPTIDASE"/>
    <property type="match status" value="1"/>
</dbReference>
<feature type="domain" description="Peptidase M20 dimerisation" evidence="18">
    <location>
        <begin position="206"/>
        <end position="269"/>
    </location>
</feature>
<evidence type="ECO:0000256" key="7">
    <source>
        <dbReference type="ARBA" id="ARBA00023049"/>
    </source>
</evidence>
<sequence length="481" mass="52842">MDYKIKGYKPEKLFNFFEDICAIPHGSGNEKALSDFLVEFAKKRNLEVYQDSSLNVVIKKDASAGYENAPTVMLQGHIDMVCEKLAGVEHDFEKDGLDLIVENGVLRANGTTLGADNGVAVALMMTVLDDDTIKHPALECVFTTEEEIGLNGANTLDKSMLNAKIMINMDSEEEGVGTVSCAGGMRYSMLKNAKREQNTGYVLSLSVRGLLGGHSGMDIDKERVNAIKLMGRIVNNIQSNSKLVSFAGGTKDNAIPRECDAKLLFTDKTEAEKAMDCLKVISYELNAEIHPTEPNFALDFELSNDTQTVNTLCDAKSFINAICLAPNGVRRKNPNQGNFVVTSLNLGIADTECEPMRIVFAPRSSINSLQDDTVQMLDILSDTFGFETQIAGKYPGWAFSEVSPIRDAFQKSYKKLFNKEMKIEAIHAGLECGLFCDAMKDLDAIAVGPTLCDVHTPDEHLLLDSFERFYTLLTDVLSSLS</sequence>
<dbReference type="InterPro" id="IPR011650">
    <property type="entry name" value="Peptidase_M20_dimer"/>
</dbReference>
<evidence type="ECO:0000259" key="18">
    <source>
        <dbReference type="Pfam" id="PF07687"/>
    </source>
</evidence>
<dbReference type="Proteomes" id="UP000886808">
    <property type="component" value="Unassembled WGS sequence"/>
</dbReference>
<evidence type="ECO:0000256" key="14">
    <source>
        <dbReference type="ARBA" id="ARBA00075285"/>
    </source>
</evidence>
<proteinExistence type="inferred from homology"/>
<dbReference type="PIRSF" id="PIRSF016599">
    <property type="entry name" value="Xaa-His_dipept"/>
    <property type="match status" value="1"/>
</dbReference>
<evidence type="ECO:0000256" key="3">
    <source>
        <dbReference type="ARBA" id="ARBA00022670"/>
    </source>
</evidence>
<dbReference type="GO" id="GO:0005829">
    <property type="term" value="C:cytosol"/>
    <property type="evidence" value="ECO:0007669"/>
    <property type="project" value="TreeGrafter"/>
</dbReference>
<dbReference type="AlphaFoldDB" id="A0A9D1PHA6"/>
<organism evidence="19 20">
    <name type="scientific">Candidatus Butyricicoccus avistercoris</name>
    <dbReference type="NCBI Taxonomy" id="2838518"/>
    <lineage>
        <taxon>Bacteria</taxon>
        <taxon>Bacillati</taxon>
        <taxon>Bacillota</taxon>
        <taxon>Clostridia</taxon>
        <taxon>Eubacteriales</taxon>
        <taxon>Butyricicoccaceae</taxon>
        <taxon>Butyricicoccus</taxon>
    </lineage>
</organism>
<dbReference type="EC" id="3.4.13.18" evidence="10"/>
<evidence type="ECO:0000256" key="16">
    <source>
        <dbReference type="ARBA" id="ARBA00077688"/>
    </source>
</evidence>
<evidence type="ECO:0000256" key="2">
    <source>
        <dbReference type="ARBA" id="ARBA00001947"/>
    </source>
</evidence>
<dbReference type="InterPro" id="IPR001160">
    <property type="entry name" value="Peptidase_M20C"/>
</dbReference>
<dbReference type="Gene3D" id="3.40.630.10">
    <property type="entry name" value="Zn peptidases"/>
    <property type="match status" value="2"/>
</dbReference>
<evidence type="ECO:0000256" key="9">
    <source>
        <dbReference type="ARBA" id="ARBA00036421"/>
    </source>
</evidence>
<evidence type="ECO:0000256" key="10">
    <source>
        <dbReference type="ARBA" id="ARBA00038976"/>
    </source>
</evidence>
<dbReference type="FunFam" id="3.40.630.10:FF:000018">
    <property type="entry name" value="Aminoacyl-histidine dipeptidase PepD"/>
    <property type="match status" value="1"/>
</dbReference>
<dbReference type="CDD" id="cd03890">
    <property type="entry name" value="M20_pepD"/>
    <property type="match status" value="1"/>
</dbReference>
<evidence type="ECO:0000256" key="17">
    <source>
        <dbReference type="ARBA" id="ARBA00078074"/>
    </source>
</evidence>
<keyword evidence="5" id="KW-0378">Hydrolase</keyword>
<dbReference type="InterPro" id="IPR002933">
    <property type="entry name" value="Peptidase_M20"/>
</dbReference>
<evidence type="ECO:0000256" key="13">
    <source>
        <dbReference type="ARBA" id="ARBA00071271"/>
    </source>
</evidence>
<gene>
    <name evidence="19" type="ORF">H9746_04075</name>
</gene>
<accession>A0A9D1PHA6</accession>